<dbReference type="SUPFAM" id="SSF51658">
    <property type="entry name" value="Xylose isomerase-like"/>
    <property type="match status" value="1"/>
</dbReference>
<organism evidence="3 4">
    <name type="scientific">Rubinisphaera brasiliensis (strain ATCC 49424 / DSM 5305 / JCM 21570 / IAM 15109 / NBRC 103401 / IFAM 1448)</name>
    <name type="common">Planctomyces brasiliensis</name>
    <dbReference type="NCBI Taxonomy" id="756272"/>
    <lineage>
        <taxon>Bacteria</taxon>
        <taxon>Pseudomonadati</taxon>
        <taxon>Planctomycetota</taxon>
        <taxon>Planctomycetia</taxon>
        <taxon>Planctomycetales</taxon>
        <taxon>Planctomycetaceae</taxon>
        <taxon>Rubinisphaera</taxon>
    </lineage>
</organism>
<dbReference type="PROSITE" id="PS51318">
    <property type="entry name" value="TAT"/>
    <property type="match status" value="1"/>
</dbReference>
<feature type="chain" id="PRO_5003258508" evidence="1">
    <location>
        <begin position="27"/>
        <end position="305"/>
    </location>
</feature>
<evidence type="ECO:0000313" key="4">
    <source>
        <dbReference type="Proteomes" id="UP000006860"/>
    </source>
</evidence>
<dbReference type="KEGG" id="pbs:Plabr_4065"/>
<dbReference type="PANTHER" id="PTHR12110:SF41">
    <property type="entry name" value="INOSOSE DEHYDRATASE"/>
    <property type="match status" value="1"/>
</dbReference>
<sequence length="305" mass="33416">MTWTRRNFLASGAAFAFTAAAGRSFALESGSSSPEIAVFTKSFQSWSIDEVCRKFAQLGLSGLDLTVRPGGHIQPNEIKAKLPEAAKIAADNGVKIVQITSAVTDDGDYARDLFSTAGELGIDKIKLGYYRSGKAHETADRLKSTQASLEGLVKVAADSGVMPCVHIHSGTYIPSHGTLAYLLLQDFDPSEMGVYVDMLHMSVEGGAGGWQQGLGLLKPWIKLCAVKNYIWEERGRDKHGQQKWKWETCPLADGISPIPDFVSVLKSFDYNGPYSLHSEYLPRLDVNECYQQTAADLEFFRPLVS</sequence>
<keyword evidence="1" id="KW-0732">Signal</keyword>
<dbReference type="OrthoDB" id="248282at2"/>
<proteinExistence type="predicted"/>
<evidence type="ECO:0000313" key="3">
    <source>
        <dbReference type="EMBL" id="ADY61642.1"/>
    </source>
</evidence>
<feature type="signal peptide" evidence="1">
    <location>
        <begin position="1"/>
        <end position="26"/>
    </location>
</feature>
<keyword evidence="3" id="KW-0413">Isomerase</keyword>
<evidence type="ECO:0000256" key="1">
    <source>
        <dbReference type="SAM" id="SignalP"/>
    </source>
</evidence>
<feature type="domain" description="Xylose isomerase-like TIM barrel" evidence="2">
    <location>
        <begin position="54"/>
        <end position="281"/>
    </location>
</feature>
<dbReference type="STRING" id="756272.Plabr_4065"/>
<dbReference type="Proteomes" id="UP000006860">
    <property type="component" value="Chromosome"/>
</dbReference>
<protein>
    <submittedName>
        <fullName evidence="3">Xylose isomerase domain-containing protein TIM barrel</fullName>
    </submittedName>
</protein>
<dbReference type="PANTHER" id="PTHR12110">
    <property type="entry name" value="HYDROXYPYRUVATE ISOMERASE"/>
    <property type="match status" value="1"/>
</dbReference>
<reference evidence="4" key="1">
    <citation type="submission" date="2011-02" db="EMBL/GenBank/DDBJ databases">
        <title>The complete genome of Planctomyces brasiliensis DSM 5305.</title>
        <authorList>
            <person name="Lucas S."/>
            <person name="Copeland A."/>
            <person name="Lapidus A."/>
            <person name="Bruce D."/>
            <person name="Goodwin L."/>
            <person name="Pitluck S."/>
            <person name="Kyrpides N."/>
            <person name="Mavromatis K."/>
            <person name="Pagani I."/>
            <person name="Ivanova N."/>
            <person name="Ovchinnikova G."/>
            <person name="Lu M."/>
            <person name="Detter J.C."/>
            <person name="Han C."/>
            <person name="Land M."/>
            <person name="Hauser L."/>
            <person name="Markowitz V."/>
            <person name="Cheng J.-F."/>
            <person name="Hugenholtz P."/>
            <person name="Woyke T."/>
            <person name="Wu D."/>
            <person name="Tindall B."/>
            <person name="Pomrenke H.G."/>
            <person name="Brambilla E."/>
            <person name="Klenk H.-P."/>
            <person name="Eisen J.A."/>
        </authorList>
    </citation>
    <scope>NUCLEOTIDE SEQUENCE [LARGE SCALE GENOMIC DNA]</scope>
    <source>
        <strain evidence="4">ATCC 49424 / DSM 5305 / JCM 21570 / NBRC 103401 / IFAM 1448</strain>
    </source>
</reference>
<dbReference type="InterPro" id="IPR036237">
    <property type="entry name" value="Xyl_isomerase-like_sf"/>
</dbReference>
<evidence type="ECO:0000259" key="2">
    <source>
        <dbReference type="Pfam" id="PF01261"/>
    </source>
</evidence>
<dbReference type="AlphaFoldDB" id="F0SGN7"/>
<dbReference type="Gene3D" id="3.20.20.150">
    <property type="entry name" value="Divalent-metal-dependent TIM barrel enzymes"/>
    <property type="match status" value="1"/>
</dbReference>
<dbReference type="eggNOG" id="COG1082">
    <property type="taxonomic scope" value="Bacteria"/>
</dbReference>
<dbReference type="RefSeq" id="WP_013630359.1">
    <property type="nucleotide sequence ID" value="NC_015174.1"/>
</dbReference>
<name>F0SGN7_RUBBR</name>
<keyword evidence="4" id="KW-1185">Reference proteome</keyword>
<dbReference type="InterPro" id="IPR013022">
    <property type="entry name" value="Xyl_isomerase-like_TIM-brl"/>
</dbReference>
<dbReference type="HOGENOM" id="CLU_885508_0_0_0"/>
<dbReference type="Pfam" id="PF01261">
    <property type="entry name" value="AP_endonuc_2"/>
    <property type="match status" value="1"/>
</dbReference>
<dbReference type="GO" id="GO:0016853">
    <property type="term" value="F:isomerase activity"/>
    <property type="evidence" value="ECO:0007669"/>
    <property type="project" value="UniProtKB-KW"/>
</dbReference>
<dbReference type="EMBL" id="CP002546">
    <property type="protein sequence ID" value="ADY61642.1"/>
    <property type="molecule type" value="Genomic_DNA"/>
</dbReference>
<accession>F0SGN7</accession>
<gene>
    <name evidence="3" type="ordered locus">Plabr_4065</name>
</gene>
<dbReference type="InterPro" id="IPR050312">
    <property type="entry name" value="IolE/XylAMocC-like"/>
</dbReference>
<dbReference type="InterPro" id="IPR006311">
    <property type="entry name" value="TAT_signal"/>
</dbReference>